<organism evidence="4 5">
    <name type="scientific">Nitrospirillum viridazoti CBAmc</name>
    <dbReference type="NCBI Taxonomy" id="1441467"/>
    <lineage>
        <taxon>Bacteria</taxon>
        <taxon>Pseudomonadati</taxon>
        <taxon>Pseudomonadota</taxon>
        <taxon>Alphaproteobacteria</taxon>
        <taxon>Rhodospirillales</taxon>
        <taxon>Azospirillaceae</taxon>
        <taxon>Nitrospirillum</taxon>
        <taxon>Nitrospirillum viridazoti</taxon>
    </lineage>
</organism>
<accession>A0A248JMQ1</accession>
<evidence type="ECO:0000259" key="3">
    <source>
        <dbReference type="PROSITE" id="PS51352"/>
    </source>
</evidence>
<dbReference type="EMBL" id="CP022110">
    <property type="protein sequence ID" value="ASG19806.1"/>
    <property type="molecule type" value="Genomic_DNA"/>
</dbReference>
<evidence type="ECO:0000256" key="2">
    <source>
        <dbReference type="SAM" id="SignalP"/>
    </source>
</evidence>
<feature type="chain" id="PRO_5012286757" evidence="2">
    <location>
        <begin position="26"/>
        <end position="190"/>
    </location>
</feature>
<dbReference type="InterPro" id="IPR017937">
    <property type="entry name" value="Thioredoxin_CS"/>
</dbReference>
<reference evidence="4 5" key="1">
    <citation type="submission" date="2017-06" db="EMBL/GenBank/DDBJ databases">
        <title>Complete genome sequence of Nitrospirillum amazonense strain CBAmC, an endophytic nitrogen-fixing and plant growth-promoting bacterium, isolated from sugarcane.</title>
        <authorList>
            <person name="Schwab S."/>
            <person name="dos Santos Teixeira K.R."/>
            <person name="Simoes Araujo J.L."/>
            <person name="Soares Vidal M."/>
            <person name="Borges de Freitas H.R."/>
            <person name="Rivello Crivelaro A.L."/>
            <person name="Bueno de Camargo Nunes A."/>
            <person name="dos Santos C.M."/>
            <person name="Palmeira da Silva Rosa D."/>
            <person name="da Silva Padilha D."/>
            <person name="da Silva E."/>
            <person name="Araujo Terra L."/>
            <person name="Soares Mendes V."/>
            <person name="Farinelli L."/>
            <person name="Magalhaes Cruz L."/>
            <person name="Baldani J.I."/>
        </authorList>
    </citation>
    <scope>NUCLEOTIDE SEQUENCE [LARGE SCALE GENOMIC DNA]</scope>
    <source>
        <strain evidence="4 5">CBAmC</strain>
    </source>
</reference>
<dbReference type="GO" id="GO:0016209">
    <property type="term" value="F:antioxidant activity"/>
    <property type="evidence" value="ECO:0007669"/>
    <property type="project" value="InterPro"/>
</dbReference>
<evidence type="ECO:0000256" key="1">
    <source>
        <dbReference type="ARBA" id="ARBA00023284"/>
    </source>
</evidence>
<dbReference type="InterPro" id="IPR036249">
    <property type="entry name" value="Thioredoxin-like_sf"/>
</dbReference>
<dbReference type="InterPro" id="IPR050553">
    <property type="entry name" value="Thioredoxin_ResA/DsbE_sf"/>
</dbReference>
<sequence length="190" mass="20060">MAILRFLARIGVVASVVFCAGAACAAGNAAPVLKGGITPFTETPDHPQVPDLALTRPDGSGIHLSDLKGHLVLLNLWATWCAPCVQELPSLDKLQGTMGDTSGGKGGFEVVALSLDRGGARVVTPFIQNHGITHLSTWLDPKSTAMSVLKPRGLPTTLLIDAQGREIGRLEGDADWNSPEAQALIKFYKK</sequence>
<dbReference type="Gene3D" id="3.40.30.10">
    <property type="entry name" value="Glutaredoxin"/>
    <property type="match status" value="1"/>
</dbReference>
<proteinExistence type="predicted"/>
<gene>
    <name evidence="4" type="ORF">Y958_02395</name>
</gene>
<feature type="domain" description="Thioredoxin" evidence="3">
    <location>
        <begin position="43"/>
        <end position="190"/>
    </location>
</feature>
<keyword evidence="5" id="KW-1185">Reference proteome</keyword>
<evidence type="ECO:0000313" key="5">
    <source>
        <dbReference type="Proteomes" id="UP000197153"/>
    </source>
</evidence>
<evidence type="ECO:0000313" key="4">
    <source>
        <dbReference type="EMBL" id="ASG19806.1"/>
    </source>
</evidence>
<dbReference type="KEGG" id="nao:Y958_02395"/>
<keyword evidence="1" id="KW-0676">Redox-active center</keyword>
<protein>
    <submittedName>
        <fullName evidence="4">Thiol:disulfide interchange protein</fullName>
    </submittedName>
</protein>
<dbReference type="Pfam" id="PF00578">
    <property type="entry name" value="AhpC-TSA"/>
    <property type="match status" value="1"/>
</dbReference>
<dbReference type="PROSITE" id="PS51352">
    <property type="entry name" value="THIOREDOXIN_2"/>
    <property type="match status" value="1"/>
</dbReference>
<dbReference type="AlphaFoldDB" id="A0A248JMQ1"/>
<name>A0A248JMQ1_9PROT</name>
<dbReference type="InterPro" id="IPR000866">
    <property type="entry name" value="AhpC/TSA"/>
</dbReference>
<dbReference type="SUPFAM" id="SSF52833">
    <property type="entry name" value="Thioredoxin-like"/>
    <property type="match status" value="1"/>
</dbReference>
<dbReference type="PANTHER" id="PTHR42852:SF13">
    <property type="entry name" value="PROTEIN DIPZ"/>
    <property type="match status" value="1"/>
</dbReference>
<dbReference type="InterPro" id="IPR013766">
    <property type="entry name" value="Thioredoxin_domain"/>
</dbReference>
<dbReference type="PROSITE" id="PS00194">
    <property type="entry name" value="THIOREDOXIN_1"/>
    <property type="match status" value="1"/>
</dbReference>
<dbReference type="PANTHER" id="PTHR42852">
    <property type="entry name" value="THIOL:DISULFIDE INTERCHANGE PROTEIN DSBE"/>
    <property type="match status" value="1"/>
</dbReference>
<dbReference type="Proteomes" id="UP000197153">
    <property type="component" value="Chromosome 1"/>
</dbReference>
<dbReference type="GO" id="GO:0015036">
    <property type="term" value="F:disulfide oxidoreductase activity"/>
    <property type="evidence" value="ECO:0007669"/>
    <property type="project" value="UniProtKB-ARBA"/>
</dbReference>
<dbReference type="CDD" id="cd02966">
    <property type="entry name" value="TlpA_like_family"/>
    <property type="match status" value="1"/>
</dbReference>
<feature type="signal peptide" evidence="2">
    <location>
        <begin position="1"/>
        <end position="25"/>
    </location>
</feature>
<dbReference type="PROSITE" id="PS51257">
    <property type="entry name" value="PROKAR_LIPOPROTEIN"/>
    <property type="match status" value="1"/>
</dbReference>
<keyword evidence="2" id="KW-0732">Signal</keyword>